<feature type="signal peptide" evidence="1">
    <location>
        <begin position="1"/>
        <end position="25"/>
    </location>
</feature>
<dbReference type="OrthoDB" id="876730at2"/>
<gene>
    <name evidence="2" type="ORF">SAMN00120144_2559</name>
</gene>
<dbReference type="EMBL" id="FWWW01000098">
    <property type="protein sequence ID" value="SMC00177.1"/>
    <property type="molecule type" value="Genomic_DNA"/>
</dbReference>
<dbReference type="RefSeq" id="WP_084447565.1">
    <property type="nucleotide sequence ID" value="NZ_FWWW01000098.1"/>
</dbReference>
<dbReference type="Proteomes" id="UP000192266">
    <property type="component" value="Unassembled WGS sequence"/>
</dbReference>
<keyword evidence="1" id="KW-0732">Signal</keyword>
<proteinExistence type="predicted"/>
<organism evidence="2 3">
    <name type="scientific">Hymenobacter roseosalivarius DSM 11622</name>
    <dbReference type="NCBI Taxonomy" id="645990"/>
    <lineage>
        <taxon>Bacteria</taxon>
        <taxon>Pseudomonadati</taxon>
        <taxon>Bacteroidota</taxon>
        <taxon>Cytophagia</taxon>
        <taxon>Cytophagales</taxon>
        <taxon>Hymenobacteraceae</taxon>
        <taxon>Hymenobacter</taxon>
    </lineage>
</organism>
<evidence type="ECO:0000256" key="1">
    <source>
        <dbReference type="SAM" id="SignalP"/>
    </source>
</evidence>
<keyword evidence="3" id="KW-1185">Reference proteome</keyword>
<dbReference type="STRING" id="645990.SAMN00120144_2559"/>
<evidence type="ECO:0000313" key="2">
    <source>
        <dbReference type="EMBL" id="SMC00177.1"/>
    </source>
</evidence>
<name>A0A1W1W3H8_9BACT</name>
<evidence type="ECO:0008006" key="4">
    <source>
        <dbReference type="Google" id="ProtNLM"/>
    </source>
</evidence>
<dbReference type="AlphaFoldDB" id="A0A1W1W3H8"/>
<reference evidence="2 3" key="1">
    <citation type="submission" date="2017-04" db="EMBL/GenBank/DDBJ databases">
        <authorList>
            <person name="Afonso C.L."/>
            <person name="Miller P.J."/>
            <person name="Scott M.A."/>
            <person name="Spackman E."/>
            <person name="Goraichik I."/>
            <person name="Dimitrov K.M."/>
            <person name="Suarez D.L."/>
            <person name="Swayne D.E."/>
        </authorList>
    </citation>
    <scope>NUCLEOTIDE SEQUENCE [LARGE SCALE GENOMIC DNA]</scope>
    <source>
        <strain evidence="2 3">DSM 11622</strain>
    </source>
</reference>
<accession>A0A1W1W3H8</accession>
<sequence>MKLLRLLTVGACAALWLLGVPAAQAQGVLLRANVAADTLRPATGPNRAFFSHFYLGYAAVAGKFDGPGATLRYGRSGEVFAGMRQKYRLSQTAAIGLDLRYARLVYHLVQNDQKILPTPDQHQSESFALPQAQAEVYGRLNLGRRGNVVGRYLDLTGWGGWIISSAHHYVDKPGPNGAGRVEVTERKLNYINRWSYGVGARLGSGRYALVARYRLTDSFKDLGDAPRYPEFPRLVIGGELGLF</sequence>
<protein>
    <recommendedName>
        <fullName evidence="4">Outer membrane protein beta-barrel domain-containing protein</fullName>
    </recommendedName>
</protein>
<evidence type="ECO:0000313" key="3">
    <source>
        <dbReference type="Proteomes" id="UP000192266"/>
    </source>
</evidence>
<feature type="chain" id="PRO_5013320510" description="Outer membrane protein beta-barrel domain-containing protein" evidence="1">
    <location>
        <begin position="26"/>
        <end position="243"/>
    </location>
</feature>